<dbReference type="Pfam" id="PF08281">
    <property type="entry name" value="Sigma70_r4_2"/>
    <property type="match status" value="1"/>
</dbReference>
<dbReference type="SUPFAM" id="SSF88659">
    <property type="entry name" value="Sigma3 and sigma4 domains of RNA polymerase sigma factors"/>
    <property type="match status" value="1"/>
</dbReference>
<dbReference type="EMBL" id="JBAFVH010000018">
    <property type="protein sequence ID" value="MFG1374941.1"/>
    <property type="molecule type" value="Genomic_DNA"/>
</dbReference>
<accession>A0ABW7A4F5</accession>
<keyword evidence="4 6" id="KW-0238">DNA-binding</keyword>
<keyword evidence="10" id="KW-1185">Reference proteome</keyword>
<dbReference type="CDD" id="cd06171">
    <property type="entry name" value="Sigma70_r4"/>
    <property type="match status" value="1"/>
</dbReference>
<reference evidence="9 10" key="1">
    <citation type="submission" date="2024-02" db="EMBL/GenBank/DDBJ databases">
        <title>Expansion and revision of Xanthobacter and proposal of Roseixanthobacter gen. nov.</title>
        <authorList>
            <person name="Soltysiak M.P.M."/>
            <person name="Jalihal A."/>
            <person name="Ory A."/>
            <person name="Chrisophersen C."/>
            <person name="Lee A.D."/>
            <person name="Boulton J."/>
            <person name="Springer M."/>
        </authorList>
    </citation>
    <scope>NUCLEOTIDE SEQUENCE [LARGE SCALE GENOMIC DNA]</scope>
    <source>
        <strain evidence="9 10">23A</strain>
    </source>
</reference>
<evidence type="ECO:0000256" key="4">
    <source>
        <dbReference type="ARBA" id="ARBA00023125"/>
    </source>
</evidence>
<evidence type="ECO:0000259" key="8">
    <source>
        <dbReference type="Pfam" id="PF08281"/>
    </source>
</evidence>
<evidence type="ECO:0000256" key="1">
    <source>
        <dbReference type="ARBA" id="ARBA00010641"/>
    </source>
</evidence>
<dbReference type="InterPro" id="IPR039425">
    <property type="entry name" value="RNA_pol_sigma-70-like"/>
</dbReference>
<dbReference type="SUPFAM" id="SSF88946">
    <property type="entry name" value="Sigma2 domain of RNA polymerase sigma factors"/>
    <property type="match status" value="1"/>
</dbReference>
<evidence type="ECO:0000256" key="5">
    <source>
        <dbReference type="ARBA" id="ARBA00023163"/>
    </source>
</evidence>
<dbReference type="InterPro" id="IPR000838">
    <property type="entry name" value="RNA_pol_sigma70_ECF_CS"/>
</dbReference>
<dbReference type="RefSeq" id="WP_393994501.1">
    <property type="nucleotide sequence ID" value="NZ_JBAFVH010000018.1"/>
</dbReference>
<proteinExistence type="inferred from homology"/>
<dbReference type="PANTHER" id="PTHR43133:SF8">
    <property type="entry name" value="RNA POLYMERASE SIGMA FACTOR HI_1459-RELATED"/>
    <property type="match status" value="1"/>
</dbReference>
<comment type="caution">
    <text evidence="9">The sequence shown here is derived from an EMBL/GenBank/DDBJ whole genome shotgun (WGS) entry which is preliminary data.</text>
</comment>
<evidence type="ECO:0000256" key="2">
    <source>
        <dbReference type="ARBA" id="ARBA00023015"/>
    </source>
</evidence>
<dbReference type="InterPro" id="IPR013324">
    <property type="entry name" value="RNA_pol_sigma_r3/r4-like"/>
</dbReference>
<dbReference type="InterPro" id="IPR014284">
    <property type="entry name" value="RNA_pol_sigma-70_dom"/>
</dbReference>
<dbReference type="PROSITE" id="PS01063">
    <property type="entry name" value="SIGMA70_ECF"/>
    <property type="match status" value="1"/>
</dbReference>
<keyword evidence="5 6" id="KW-0804">Transcription</keyword>
<evidence type="ECO:0000313" key="9">
    <source>
        <dbReference type="EMBL" id="MFG1374941.1"/>
    </source>
</evidence>
<organism evidence="9 10">
    <name type="scientific">Xanthobacter oligotrophicus</name>
    <dbReference type="NCBI Taxonomy" id="2607286"/>
    <lineage>
        <taxon>Bacteria</taxon>
        <taxon>Pseudomonadati</taxon>
        <taxon>Pseudomonadota</taxon>
        <taxon>Alphaproteobacteria</taxon>
        <taxon>Hyphomicrobiales</taxon>
        <taxon>Xanthobacteraceae</taxon>
        <taxon>Xanthobacter</taxon>
    </lineage>
</organism>
<dbReference type="InterPro" id="IPR007627">
    <property type="entry name" value="RNA_pol_sigma70_r2"/>
</dbReference>
<feature type="domain" description="RNA polymerase sigma factor 70 region 4 type 2" evidence="8">
    <location>
        <begin position="118"/>
        <end position="170"/>
    </location>
</feature>
<comment type="similarity">
    <text evidence="1 6">Belongs to the sigma-70 factor family. ECF subfamily.</text>
</comment>
<dbReference type="NCBIfam" id="TIGR02937">
    <property type="entry name" value="sigma70-ECF"/>
    <property type="match status" value="1"/>
</dbReference>
<dbReference type="InterPro" id="IPR013325">
    <property type="entry name" value="RNA_pol_sigma_r2"/>
</dbReference>
<keyword evidence="2 6" id="KW-0805">Transcription regulation</keyword>
<evidence type="ECO:0000313" key="10">
    <source>
        <dbReference type="Proteomes" id="UP001604002"/>
    </source>
</evidence>
<dbReference type="Pfam" id="PF04542">
    <property type="entry name" value="Sigma70_r2"/>
    <property type="match status" value="1"/>
</dbReference>
<dbReference type="Gene3D" id="1.10.10.10">
    <property type="entry name" value="Winged helix-like DNA-binding domain superfamily/Winged helix DNA-binding domain"/>
    <property type="match status" value="1"/>
</dbReference>
<keyword evidence="3 6" id="KW-0731">Sigma factor</keyword>
<feature type="domain" description="RNA polymerase sigma-70 region 2" evidence="7">
    <location>
        <begin position="26"/>
        <end position="90"/>
    </location>
</feature>
<dbReference type="Gene3D" id="1.10.1740.10">
    <property type="match status" value="1"/>
</dbReference>
<evidence type="ECO:0000256" key="6">
    <source>
        <dbReference type="RuleBase" id="RU000716"/>
    </source>
</evidence>
<evidence type="ECO:0000259" key="7">
    <source>
        <dbReference type="Pfam" id="PF04542"/>
    </source>
</evidence>
<protein>
    <recommendedName>
        <fullName evidence="6">RNA polymerase sigma factor</fullName>
    </recommendedName>
</protein>
<dbReference type="Proteomes" id="UP001604002">
    <property type="component" value="Unassembled WGS sequence"/>
</dbReference>
<name>A0ABW7A4F5_9HYPH</name>
<dbReference type="InterPro" id="IPR036388">
    <property type="entry name" value="WH-like_DNA-bd_sf"/>
</dbReference>
<gene>
    <name evidence="9" type="ORF">V5F32_22405</name>
</gene>
<sequence>MREASDEDLMARVATADAAAFRTLCDRHAARAAGFARRFVGDAQDAEDIAQEALLRVWRAAPRWRPTAAFGTWFYRIVVNLCLNHRRRTRFLPLDGTDGAADPAPDALARMERREDDLELWAAVADLPERQRAAILLTYWEGHSNARVADILGTSVSGVETLLVRARRSLRGRLGPHQNGA</sequence>
<dbReference type="InterPro" id="IPR013249">
    <property type="entry name" value="RNA_pol_sigma70_r4_t2"/>
</dbReference>
<dbReference type="PANTHER" id="PTHR43133">
    <property type="entry name" value="RNA POLYMERASE ECF-TYPE SIGMA FACTO"/>
    <property type="match status" value="1"/>
</dbReference>
<evidence type="ECO:0000256" key="3">
    <source>
        <dbReference type="ARBA" id="ARBA00023082"/>
    </source>
</evidence>